<feature type="domain" description="Cell wall hydrolase SleB" evidence="10">
    <location>
        <begin position="135"/>
        <end position="233"/>
    </location>
</feature>
<dbReference type="InterPro" id="IPR014224">
    <property type="entry name" value="Spore_cortex_SleB"/>
</dbReference>
<sequence length="234" mass="25629">MKRKLGIMRIGVLIIVLVFSYVSTWNILIHYGPIKTDTFRYGSRGVIVTEVQRRLKAWGYYKGNLDGIYGYETYLGVKNFQRKNGLTVDGIVGDRTLAALGINAGPSSKTSSNTASSNNSDVMLLARLINGEARGEPYEGQVAVGAVVLNRVKHPKFPNTVAGVIYQPGAYTAIVDGQIHAQMEASSIRAARDAINGWDPSGGAIYYFNPNTATSAWIWSRPLIKIIGSHRFCK</sequence>
<dbReference type="SUPFAM" id="SSF47090">
    <property type="entry name" value="PGBD-like"/>
    <property type="match status" value="1"/>
</dbReference>
<dbReference type="Pfam" id="PF07486">
    <property type="entry name" value="Hydrolase_2"/>
    <property type="match status" value="1"/>
</dbReference>
<dbReference type="Gene3D" id="1.10.101.10">
    <property type="entry name" value="PGBD-like superfamily/PGBD"/>
    <property type="match status" value="1"/>
</dbReference>
<keyword evidence="6" id="KW-0749">Sporulation</keyword>
<feature type="domain" description="Peptidoglycan binding-like" evidence="9">
    <location>
        <begin position="47"/>
        <end position="100"/>
    </location>
</feature>
<keyword evidence="12" id="KW-1185">Reference proteome</keyword>
<reference evidence="12" key="1">
    <citation type="submission" date="2015-08" db="EMBL/GenBank/DDBJ databases">
        <title>Genome sequence of the strict anaerobe Clostridium homopropionicum LuHBu1 (DSM 5847T).</title>
        <authorList>
            <person name="Poehlein A."/>
            <person name="Beck M."/>
            <person name="Schiel-Bengelsdorf B."/>
            <person name="Bengelsdorf F.R."/>
            <person name="Daniel R."/>
            <person name="Duerre P."/>
        </authorList>
    </citation>
    <scope>NUCLEOTIDE SEQUENCE [LARGE SCALE GENOMIC DNA]</scope>
    <source>
        <strain evidence="12">DSM 5847</strain>
    </source>
</reference>
<dbReference type="Pfam" id="PF01471">
    <property type="entry name" value="PG_binding_1"/>
    <property type="match status" value="1"/>
</dbReference>
<dbReference type="Proteomes" id="UP000037043">
    <property type="component" value="Unassembled WGS sequence"/>
</dbReference>
<evidence type="ECO:0000256" key="1">
    <source>
        <dbReference type="ARBA" id="ARBA00007010"/>
    </source>
</evidence>
<accession>A0A0L6ZCU3</accession>
<name>A0A0L6ZCU3_9CLOT</name>
<evidence type="ECO:0000313" key="12">
    <source>
        <dbReference type="Proteomes" id="UP000037043"/>
    </source>
</evidence>
<keyword evidence="4" id="KW-0732">Signal</keyword>
<dbReference type="InterPro" id="IPR036366">
    <property type="entry name" value="PGBDSf"/>
</dbReference>
<evidence type="ECO:0000313" key="11">
    <source>
        <dbReference type="EMBL" id="KOA20762.1"/>
    </source>
</evidence>
<comment type="similarity">
    <text evidence="1">Belongs to the SleB family.</text>
</comment>
<dbReference type="InterPro" id="IPR002477">
    <property type="entry name" value="Peptidoglycan-bd-like"/>
</dbReference>
<dbReference type="GO" id="GO:0016787">
    <property type="term" value="F:hydrolase activity"/>
    <property type="evidence" value="ECO:0007669"/>
    <property type="project" value="UniProtKB-KW"/>
</dbReference>
<dbReference type="GO" id="GO:0009847">
    <property type="term" value="P:spore germination"/>
    <property type="evidence" value="ECO:0007669"/>
    <property type="project" value="UniProtKB-UniRule"/>
</dbReference>
<dbReference type="Gene3D" id="6.20.240.60">
    <property type="match status" value="1"/>
</dbReference>
<evidence type="ECO:0000259" key="10">
    <source>
        <dbReference type="Pfam" id="PF07486"/>
    </source>
</evidence>
<evidence type="ECO:0000256" key="2">
    <source>
        <dbReference type="ARBA" id="ARBA00018364"/>
    </source>
</evidence>
<dbReference type="InterPro" id="IPR042047">
    <property type="entry name" value="SleB_dom1"/>
</dbReference>
<dbReference type="InterPro" id="IPR011105">
    <property type="entry name" value="Cell_wall_hydrolase_SleB"/>
</dbReference>
<dbReference type="RefSeq" id="WP_052220487.1">
    <property type="nucleotide sequence ID" value="NZ_LHUR01000012.1"/>
</dbReference>
<dbReference type="AlphaFoldDB" id="A0A0L6ZCU3"/>
<keyword evidence="5" id="KW-0378">Hydrolase</keyword>
<keyword evidence="7" id="KW-0961">Cell wall biogenesis/degradation</keyword>
<organism evidence="11 12">
    <name type="scientific">Clostridium homopropionicum DSM 5847</name>
    <dbReference type="NCBI Taxonomy" id="1121318"/>
    <lineage>
        <taxon>Bacteria</taxon>
        <taxon>Bacillati</taxon>
        <taxon>Bacillota</taxon>
        <taxon>Clostridia</taxon>
        <taxon>Eubacteriales</taxon>
        <taxon>Clostridiaceae</taxon>
        <taxon>Clostridium</taxon>
    </lineage>
</organism>
<keyword evidence="3" id="KW-0309">Germination</keyword>
<evidence type="ECO:0000256" key="5">
    <source>
        <dbReference type="ARBA" id="ARBA00022801"/>
    </source>
</evidence>
<dbReference type="InterPro" id="IPR036365">
    <property type="entry name" value="PGBD-like_sf"/>
</dbReference>
<evidence type="ECO:0000256" key="6">
    <source>
        <dbReference type="ARBA" id="ARBA00022969"/>
    </source>
</evidence>
<dbReference type="STRING" id="36844.SAMN04488501_10395"/>
<evidence type="ECO:0000256" key="4">
    <source>
        <dbReference type="ARBA" id="ARBA00022729"/>
    </source>
</evidence>
<comment type="caution">
    <text evidence="11">The sequence shown here is derived from an EMBL/GenBank/DDBJ whole genome shotgun (WGS) entry which is preliminary data.</text>
</comment>
<evidence type="ECO:0000256" key="7">
    <source>
        <dbReference type="ARBA" id="ARBA00023316"/>
    </source>
</evidence>
<proteinExistence type="inferred from homology"/>
<evidence type="ECO:0000259" key="9">
    <source>
        <dbReference type="Pfam" id="PF01471"/>
    </source>
</evidence>
<dbReference type="NCBIfam" id="TIGR02869">
    <property type="entry name" value="spore_SleB"/>
    <property type="match status" value="1"/>
</dbReference>
<gene>
    <name evidence="11" type="primary">sleB_2</name>
    <name evidence="11" type="ORF">CLHOM_09040</name>
</gene>
<dbReference type="PATRIC" id="fig|1121318.3.peg.909"/>
<dbReference type="GO" id="GO:0071555">
    <property type="term" value="P:cell wall organization"/>
    <property type="evidence" value="ECO:0007669"/>
    <property type="project" value="UniProtKB-KW"/>
</dbReference>
<dbReference type="GO" id="GO:0030435">
    <property type="term" value="P:sporulation resulting in formation of a cellular spore"/>
    <property type="evidence" value="ECO:0007669"/>
    <property type="project" value="UniProtKB-KW"/>
</dbReference>
<dbReference type="Gene3D" id="1.10.10.2520">
    <property type="entry name" value="Cell wall hydrolase SleB, domain 1"/>
    <property type="match status" value="1"/>
</dbReference>
<evidence type="ECO:0000256" key="8">
    <source>
        <dbReference type="NCBIfam" id="TIGR02869"/>
    </source>
</evidence>
<protein>
    <recommendedName>
        <fullName evidence="2 8">Spore cortex-lytic enzyme</fullName>
    </recommendedName>
</protein>
<dbReference type="EMBL" id="LHUR01000012">
    <property type="protein sequence ID" value="KOA20762.1"/>
    <property type="molecule type" value="Genomic_DNA"/>
</dbReference>
<evidence type="ECO:0000256" key="3">
    <source>
        <dbReference type="ARBA" id="ARBA00022544"/>
    </source>
</evidence>